<dbReference type="PANTHER" id="PTHR43674:SF2">
    <property type="entry name" value="BETA-UREIDOPROPIONASE"/>
    <property type="match status" value="1"/>
</dbReference>
<evidence type="ECO:0000313" key="4">
    <source>
        <dbReference type="Proteomes" id="UP000470302"/>
    </source>
</evidence>
<dbReference type="Gene3D" id="3.60.110.10">
    <property type="entry name" value="Carbon-nitrogen hydrolase"/>
    <property type="match status" value="1"/>
</dbReference>
<evidence type="ECO:0000256" key="1">
    <source>
        <dbReference type="ARBA" id="ARBA00022801"/>
    </source>
</evidence>
<sequence>MRKFRVAAFQRKPVFDDVARVAARVGEDIAWCESQGVDLALFPECYVQGYTTDRAMIARRAMAVDGAPFADLLSALPVSGVDAVLGFVELRADGYYNSAAVIGDGLMKGVYSKNHPNERGFLPGRDAPVFHKSGVVFGINICYDANFPESARRLSGQGARLICYPLNNMLAAATAEKWRSRSVENLRQRAVETGCWVASSDVVGTAGEQISFGCTCIVDPQGTVVARVAEGAEGVAVFDMDGFDVP</sequence>
<feature type="domain" description="CN hydrolase" evidence="2">
    <location>
        <begin position="4"/>
        <end position="242"/>
    </location>
</feature>
<dbReference type="CDD" id="cd07197">
    <property type="entry name" value="nitrilase"/>
    <property type="match status" value="1"/>
</dbReference>
<dbReference type="AlphaFoldDB" id="A0A845G2T4"/>
<proteinExistence type="predicted"/>
<dbReference type="SUPFAM" id="SSF56317">
    <property type="entry name" value="Carbon-nitrogen hydrolase"/>
    <property type="match status" value="1"/>
</dbReference>
<protein>
    <submittedName>
        <fullName evidence="3">Carbon-nitrogen hydrolase family protein</fullName>
    </submittedName>
</protein>
<gene>
    <name evidence="3" type="ORF">GTP91_15815</name>
</gene>
<dbReference type="Proteomes" id="UP000470302">
    <property type="component" value="Unassembled WGS sequence"/>
</dbReference>
<accession>A0A845G2T4</accession>
<organism evidence="3 4">
    <name type="scientific">Duganella vulcania</name>
    <dbReference type="NCBI Taxonomy" id="2692166"/>
    <lineage>
        <taxon>Bacteria</taxon>
        <taxon>Pseudomonadati</taxon>
        <taxon>Pseudomonadota</taxon>
        <taxon>Betaproteobacteria</taxon>
        <taxon>Burkholderiales</taxon>
        <taxon>Oxalobacteraceae</taxon>
        <taxon>Telluria group</taxon>
        <taxon>Duganella</taxon>
    </lineage>
</organism>
<evidence type="ECO:0000259" key="2">
    <source>
        <dbReference type="PROSITE" id="PS50263"/>
    </source>
</evidence>
<keyword evidence="1 3" id="KW-0378">Hydrolase</keyword>
<dbReference type="PANTHER" id="PTHR43674">
    <property type="entry name" value="NITRILASE C965.09-RELATED"/>
    <property type="match status" value="1"/>
</dbReference>
<dbReference type="GO" id="GO:0016811">
    <property type="term" value="F:hydrolase activity, acting on carbon-nitrogen (but not peptide) bonds, in linear amides"/>
    <property type="evidence" value="ECO:0007669"/>
    <property type="project" value="TreeGrafter"/>
</dbReference>
<name>A0A845G2T4_9BURK</name>
<reference evidence="3 4" key="1">
    <citation type="submission" date="2020-01" db="EMBL/GenBank/DDBJ databases">
        <title>Novel species isolated from a subtropical stream in China.</title>
        <authorList>
            <person name="Lu H."/>
        </authorList>
    </citation>
    <scope>NUCLEOTIDE SEQUENCE [LARGE SCALE GENOMIC DNA]</scope>
    <source>
        <strain evidence="3 4">FT82W</strain>
    </source>
</reference>
<dbReference type="PROSITE" id="PS50263">
    <property type="entry name" value="CN_HYDROLASE"/>
    <property type="match status" value="1"/>
</dbReference>
<dbReference type="InterPro" id="IPR050345">
    <property type="entry name" value="Aliph_Amidase/BUP"/>
</dbReference>
<dbReference type="EMBL" id="WWCW01000051">
    <property type="protein sequence ID" value="MYM88634.1"/>
    <property type="molecule type" value="Genomic_DNA"/>
</dbReference>
<dbReference type="InterPro" id="IPR036526">
    <property type="entry name" value="C-N_Hydrolase_sf"/>
</dbReference>
<dbReference type="InterPro" id="IPR003010">
    <property type="entry name" value="C-N_Hydrolase"/>
</dbReference>
<dbReference type="RefSeq" id="WP_161097653.1">
    <property type="nucleotide sequence ID" value="NZ_WWCW01000051.1"/>
</dbReference>
<comment type="caution">
    <text evidence="3">The sequence shown here is derived from an EMBL/GenBank/DDBJ whole genome shotgun (WGS) entry which is preliminary data.</text>
</comment>
<evidence type="ECO:0000313" key="3">
    <source>
        <dbReference type="EMBL" id="MYM88634.1"/>
    </source>
</evidence>
<dbReference type="Pfam" id="PF00795">
    <property type="entry name" value="CN_hydrolase"/>
    <property type="match status" value="1"/>
</dbReference>